<dbReference type="PANTHER" id="PTHR43798">
    <property type="entry name" value="MONOACYLGLYCEROL LIPASE"/>
    <property type="match status" value="1"/>
</dbReference>
<feature type="domain" description="AB hydrolase-1" evidence="2">
    <location>
        <begin position="53"/>
        <end position="144"/>
    </location>
</feature>
<keyword evidence="4" id="KW-1185">Reference proteome</keyword>
<dbReference type="InterPro" id="IPR000073">
    <property type="entry name" value="AB_hydrolase_1"/>
</dbReference>
<dbReference type="OrthoDB" id="408373at2759"/>
<dbReference type="InterPro" id="IPR029058">
    <property type="entry name" value="AB_hydrolase_fold"/>
</dbReference>
<sequence>MTTCTFRPTRLVGPRTASSPETEPLADTAPETRFFDSFDGTSIAWREMGEGRPVVLIHGYFSDAYTNWIRYGHAAAIAAKGFRVIMPDLRAHGESGKPHDPAAYPKDALTRDGHALVEHLGLTDYDLGGYSLGARTVSRMLATGAEPGKAIFAGMGLEGLLHTDRRVAHFTNILTRLGEHPRGTPEWMAEAFLKTTGGDPVALLHILQTFADTPLSAIEGFDLPTLVVAGVDDFDNGAAIELAEALPRGRYVEIPGNHMASVTKPELGAAIAQFLTA</sequence>
<organism evidence="3 4">
    <name type="scientific">Rhynchospora breviuscula</name>
    <dbReference type="NCBI Taxonomy" id="2022672"/>
    <lineage>
        <taxon>Eukaryota</taxon>
        <taxon>Viridiplantae</taxon>
        <taxon>Streptophyta</taxon>
        <taxon>Embryophyta</taxon>
        <taxon>Tracheophyta</taxon>
        <taxon>Spermatophyta</taxon>
        <taxon>Magnoliopsida</taxon>
        <taxon>Liliopsida</taxon>
        <taxon>Poales</taxon>
        <taxon>Cyperaceae</taxon>
        <taxon>Cyperoideae</taxon>
        <taxon>Rhynchosporeae</taxon>
        <taxon>Rhynchospora</taxon>
    </lineage>
</organism>
<evidence type="ECO:0000259" key="2">
    <source>
        <dbReference type="Pfam" id="PF00561"/>
    </source>
</evidence>
<evidence type="ECO:0000313" key="3">
    <source>
        <dbReference type="EMBL" id="KAJ1682775.1"/>
    </source>
</evidence>
<proteinExistence type="predicted"/>
<evidence type="ECO:0000256" key="1">
    <source>
        <dbReference type="SAM" id="MobiDB-lite"/>
    </source>
</evidence>
<gene>
    <name evidence="3" type="ORF">LUZ63_022007</name>
</gene>
<dbReference type="EMBL" id="JAMQYH010000491">
    <property type="protein sequence ID" value="KAJ1682775.1"/>
    <property type="molecule type" value="Genomic_DNA"/>
</dbReference>
<name>A0A9Q0BYA6_9POAL</name>
<reference evidence="3" key="1">
    <citation type="journal article" date="2022" name="Cell">
        <title>Repeat-based holocentromeres influence genome architecture and karyotype evolution.</title>
        <authorList>
            <person name="Hofstatter P.G."/>
            <person name="Thangavel G."/>
            <person name="Lux T."/>
            <person name="Neumann P."/>
            <person name="Vondrak T."/>
            <person name="Novak P."/>
            <person name="Zhang M."/>
            <person name="Costa L."/>
            <person name="Castellani M."/>
            <person name="Scott A."/>
            <person name="Toegelov H."/>
            <person name="Fuchs J."/>
            <person name="Mata-Sucre Y."/>
            <person name="Dias Y."/>
            <person name="Vanzela A.L.L."/>
            <person name="Huettel B."/>
            <person name="Almeida C.C.S."/>
            <person name="Simkova H."/>
            <person name="Souza G."/>
            <person name="Pedrosa-Harand A."/>
            <person name="Macas J."/>
            <person name="Mayer K.F.X."/>
            <person name="Houben A."/>
            <person name="Marques A."/>
        </authorList>
    </citation>
    <scope>NUCLEOTIDE SEQUENCE</scope>
    <source>
        <strain evidence="3">RhyBre1mFocal</strain>
    </source>
</reference>
<dbReference type="AlphaFoldDB" id="A0A9Q0BYA6"/>
<dbReference type="Proteomes" id="UP001151287">
    <property type="component" value="Unassembled WGS sequence"/>
</dbReference>
<protein>
    <recommendedName>
        <fullName evidence="2">AB hydrolase-1 domain-containing protein</fullName>
    </recommendedName>
</protein>
<dbReference type="SUPFAM" id="SSF53474">
    <property type="entry name" value="alpha/beta-Hydrolases"/>
    <property type="match status" value="1"/>
</dbReference>
<dbReference type="Pfam" id="PF00561">
    <property type="entry name" value="Abhydrolase_1"/>
    <property type="match status" value="1"/>
</dbReference>
<dbReference type="InterPro" id="IPR050266">
    <property type="entry name" value="AB_hydrolase_sf"/>
</dbReference>
<comment type="caution">
    <text evidence="3">The sequence shown here is derived from an EMBL/GenBank/DDBJ whole genome shotgun (WGS) entry which is preliminary data.</text>
</comment>
<accession>A0A9Q0BYA6</accession>
<feature type="region of interest" description="Disordered" evidence="1">
    <location>
        <begin position="1"/>
        <end position="27"/>
    </location>
</feature>
<dbReference type="Gene3D" id="3.40.50.1820">
    <property type="entry name" value="alpha/beta hydrolase"/>
    <property type="match status" value="1"/>
</dbReference>
<evidence type="ECO:0000313" key="4">
    <source>
        <dbReference type="Proteomes" id="UP001151287"/>
    </source>
</evidence>